<sequence length="78" mass="8896">MGNHSVQLHGKEIERVSSFCCLRVILDENLSWNEHVELICNKVSKHLGLLSRIRSFLALKAANCLYSSLVQPILNRLH</sequence>
<comment type="caution">
    <text evidence="1">The sequence shown here is derived from an EMBL/GenBank/DDBJ whole genome shotgun (WGS) entry which is preliminary data.</text>
</comment>
<name>A0A3M6UI60_POCDA</name>
<dbReference type="AlphaFoldDB" id="A0A3M6UI60"/>
<evidence type="ECO:0000313" key="1">
    <source>
        <dbReference type="EMBL" id="RMX53315.1"/>
    </source>
</evidence>
<gene>
    <name evidence="1" type="ORF">pdam_00022144</name>
</gene>
<evidence type="ECO:0000313" key="2">
    <source>
        <dbReference type="Proteomes" id="UP000275408"/>
    </source>
</evidence>
<keyword evidence="2" id="KW-1185">Reference proteome</keyword>
<accession>A0A3M6UI60</accession>
<protein>
    <recommendedName>
        <fullName evidence="3">Alkylated DNA repair protein AlkB homologue 8 N-terminal domain-containing protein</fullName>
    </recommendedName>
</protein>
<reference evidence="1 2" key="1">
    <citation type="journal article" date="2018" name="Sci. Rep.">
        <title>Comparative analysis of the Pocillopora damicornis genome highlights role of immune system in coral evolution.</title>
        <authorList>
            <person name="Cunning R."/>
            <person name="Bay R.A."/>
            <person name="Gillette P."/>
            <person name="Baker A.C."/>
            <person name="Traylor-Knowles N."/>
        </authorList>
    </citation>
    <scope>NUCLEOTIDE SEQUENCE [LARGE SCALE GENOMIC DNA]</scope>
    <source>
        <strain evidence="1">RSMAS</strain>
        <tissue evidence="1">Whole animal</tissue>
    </source>
</reference>
<evidence type="ECO:0008006" key="3">
    <source>
        <dbReference type="Google" id="ProtNLM"/>
    </source>
</evidence>
<organism evidence="1 2">
    <name type="scientific">Pocillopora damicornis</name>
    <name type="common">Cauliflower coral</name>
    <name type="synonym">Millepora damicornis</name>
    <dbReference type="NCBI Taxonomy" id="46731"/>
    <lineage>
        <taxon>Eukaryota</taxon>
        <taxon>Metazoa</taxon>
        <taxon>Cnidaria</taxon>
        <taxon>Anthozoa</taxon>
        <taxon>Hexacorallia</taxon>
        <taxon>Scleractinia</taxon>
        <taxon>Astrocoeniina</taxon>
        <taxon>Pocilloporidae</taxon>
        <taxon>Pocillopora</taxon>
    </lineage>
</organism>
<dbReference type="Proteomes" id="UP000275408">
    <property type="component" value="Unassembled WGS sequence"/>
</dbReference>
<dbReference type="EMBL" id="RCHS01001475">
    <property type="protein sequence ID" value="RMX53315.1"/>
    <property type="molecule type" value="Genomic_DNA"/>
</dbReference>
<proteinExistence type="predicted"/>